<feature type="compositionally biased region" description="Low complexity" evidence="1">
    <location>
        <begin position="125"/>
        <end position="136"/>
    </location>
</feature>
<gene>
    <name evidence="3" type="primary">MCPH1</name>
    <name evidence="3" type="ORF">CU098_001085</name>
</gene>
<dbReference type="OrthoDB" id="2384350at2759"/>
<comment type="caution">
    <text evidence="3">The sequence shown here is derived from an EMBL/GenBank/DDBJ whole genome shotgun (WGS) entry which is preliminary data.</text>
</comment>
<accession>A0A367K2K4</accession>
<feature type="region of interest" description="Disordered" evidence="1">
    <location>
        <begin position="200"/>
        <end position="219"/>
    </location>
</feature>
<dbReference type="CDD" id="cd17751">
    <property type="entry name" value="BRCT_microcephalin_rpt3"/>
    <property type="match status" value="1"/>
</dbReference>
<dbReference type="STRING" id="4846.A0A367K2K4"/>
<dbReference type="PANTHER" id="PTHR14625">
    <property type="entry name" value="MICROCEPHALIN"/>
    <property type="match status" value="1"/>
</dbReference>
<feature type="non-terminal residue" evidence="3">
    <location>
        <position position="1"/>
    </location>
</feature>
<dbReference type="InterPro" id="IPR036420">
    <property type="entry name" value="BRCT_dom_sf"/>
</dbReference>
<feature type="compositionally biased region" description="Basic and acidic residues" evidence="1">
    <location>
        <begin position="114"/>
        <end position="124"/>
    </location>
</feature>
<feature type="region of interest" description="Disordered" evidence="1">
    <location>
        <begin position="108"/>
        <end position="142"/>
    </location>
</feature>
<evidence type="ECO:0000259" key="2">
    <source>
        <dbReference type="PROSITE" id="PS50172"/>
    </source>
</evidence>
<dbReference type="SMART" id="SM00292">
    <property type="entry name" value="BRCT"/>
    <property type="match status" value="3"/>
</dbReference>
<dbReference type="Pfam" id="PF12738">
    <property type="entry name" value="PTCB-BRCT"/>
    <property type="match status" value="1"/>
</dbReference>
<dbReference type="Proteomes" id="UP000253551">
    <property type="component" value="Unassembled WGS sequence"/>
</dbReference>
<dbReference type="InterPro" id="IPR022047">
    <property type="entry name" value="Microcephalin-like"/>
</dbReference>
<evidence type="ECO:0000313" key="4">
    <source>
        <dbReference type="Proteomes" id="UP000253551"/>
    </source>
</evidence>
<protein>
    <submittedName>
        <fullName evidence="3">BRCA1 associated RING domain 1</fullName>
    </submittedName>
</protein>
<dbReference type="Gene3D" id="3.40.50.10190">
    <property type="entry name" value="BRCT domain"/>
    <property type="match status" value="3"/>
</dbReference>
<feature type="region of interest" description="Disordered" evidence="1">
    <location>
        <begin position="172"/>
        <end position="193"/>
    </location>
</feature>
<feature type="domain" description="BRCT" evidence="2">
    <location>
        <begin position="382"/>
        <end position="444"/>
    </location>
</feature>
<organism evidence="3 4">
    <name type="scientific">Rhizopus stolonifer</name>
    <name type="common">Rhizopus nigricans</name>
    <dbReference type="NCBI Taxonomy" id="4846"/>
    <lineage>
        <taxon>Eukaryota</taxon>
        <taxon>Fungi</taxon>
        <taxon>Fungi incertae sedis</taxon>
        <taxon>Mucoromycota</taxon>
        <taxon>Mucoromycotina</taxon>
        <taxon>Mucoromycetes</taxon>
        <taxon>Mucorales</taxon>
        <taxon>Mucorineae</taxon>
        <taxon>Rhizopodaceae</taxon>
        <taxon>Rhizopus</taxon>
    </lineage>
</organism>
<dbReference type="CDD" id="cd17736">
    <property type="entry name" value="BRCT_microcephalin_rpt2"/>
    <property type="match status" value="1"/>
</dbReference>
<keyword evidence="4" id="KW-1185">Reference proteome</keyword>
<proteinExistence type="predicted"/>
<dbReference type="Pfam" id="PF00533">
    <property type="entry name" value="BRCT"/>
    <property type="match status" value="1"/>
</dbReference>
<evidence type="ECO:0000256" key="1">
    <source>
        <dbReference type="SAM" id="MobiDB-lite"/>
    </source>
</evidence>
<reference evidence="3 4" key="1">
    <citation type="journal article" date="2018" name="G3 (Bethesda)">
        <title>Phylogenetic and Phylogenomic Definition of Rhizopus Species.</title>
        <authorList>
            <person name="Gryganskyi A.P."/>
            <person name="Golan J."/>
            <person name="Dolatabadi S."/>
            <person name="Mondo S."/>
            <person name="Robb S."/>
            <person name="Idnurm A."/>
            <person name="Muszewska A."/>
            <person name="Steczkiewicz K."/>
            <person name="Masonjones S."/>
            <person name="Liao H.L."/>
            <person name="Gajdeczka M.T."/>
            <person name="Anike F."/>
            <person name="Vuek A."/>
            <person name="Anishchenko I.M."/>
            <person name="Voigt K."/>
            <person name="de Hoog G.S."/>
            <person name="Smith M.E."/>
            <person name="Heitman J."/>
            <person name="Vilgalys R."/>
            <person name="Stajich J.E."/>
        </authorList>
    </citation>
    <scope>NUCLEOTIDE SEQUENCE [LARGE SCALE GENOMIC DNA]</scope>
    <source>
        <strain evidence="3 4">LSU 92-RS-03</strain>
    </source>
</reference>
<feature type="domain" description="BRCT" evidence="2">
    <location>
        <begin position="271"/>
        <end position="354"/>
    </location>
</feature>
<feature type="domain" description="BRCT" evidence="2">
    <location>
        <begin position="7"/>
        <end position="98"/>
    </location>
</feature>
<dbReference type="EMBL" id="PJQM01002313">
    <property type="protein sequence ID" value="RCH96396.1"/>
    <property type="molecule type" value="Genomic_DNA"/>
</dbReference>
<dbReference type="CDD" id="cd17716">
    <property type="entry name" value="BRCT_microcephalin_rpt1"/>
    <property type="match status" value="1"/>
</dbReference>
<evidence type="ECO:0000313" key="3">
    <source>
        <dbReference type="EMBL" id="RCH96396.1"/>
    </source>
</evidence>
<dbReference type="PANTHER" id="PTHR14625:SF3">
    <property type="entry name" value="MICROCEPHALIN"/>
    <property type="match status" value="1"/>
</dbReference>
<dbReference type="PROSITE" id="PS50172">
    <property type="entry name" value="BRCT"/>
    <property type="match status" value="3"/>
</dbReference>
<name>A0A367K2K4_RHIST</name>
<dbReference type="AlphaFoldDB" id="A0A367K2K4"/>
<dbReference type="GO" id="GO:0000278">
    <property type="term" value="P:mitotic cell cycle"/>
    <property type="evidence" value="ECO:0007669"/>
    <property type="project" value="TreeGrafter"/>
</dbReference>
<sequence length="450" mass="51047">TSKSTVQTNKILDGVVACLDVRTEDGDDVSQNFERALQSMGAKTRRTFSDSVTHLIFKNGSPATLKKAIQKNVFIINLLWISRCKREGKRLPEKDFIIEKPQGLVLAGKKRRKSMEPGKVKALGDLESSLSSSSEGSETDTYHGFIEPRRRTIATSHWITRETNESLIRKRHIQEAEEEEEEEEEKPRSRLSLPISVESIANRHTNKKQKPMISANPPSEHMKEQIKARFSIGQTTSLEDPLLSLPTKTTKPTLVRRKRKLTGGIKLVQEKPTIVLTSMTVSVRKQCQDIVQKLGHYELATEVTEHTTHVLVGAQRRTKLLTLGIARGAWILRPDWLIQSDSRGQYVSEKEYQVTDWYPGIEAAHQRVPLIPHATRIKVVSSTSEIEFIEQLVVLLGGTVVSKAQEADIVITNEPNGKKKHVLDNWLFECIEQWQYLPINDDTEKIKKLE</sequence>
<dbReference type="InterPro" id="IPR001357">
    <property type="entry name" value="BRCT_dom"/>
</dbReference>
<dbReference type="SUPFAM" id="SSF52113">
    <property type="entry name" value="BRCT domain"/>
    <property type="match status" value="3"/>
</dbReference>